<proteinExistence type="predicted"/>
<sequence>MRSAVRSLVEGKMSARQEPKTVKLDVGIWFNEASGHIHVAARGAFISTVSNDPRSKRYHPNLYGKLAACLRDAGASHPSVEGEEQPA</sequence>
<organism evidence="1 2">
    <name type="scientific">Sphingobium baderi</name>
    <dbReference type="NCBI Taxonomy" id="1332080"/>
    <lineage>
        <taxon>Bacteria</taxon>
        <taxon>Pseudomonadati</taxon>
        <taxon>Pseudomonadota</taxon>
        <taxon>Alphaproteobacteria</taxon>
        <taxon>Sphingomonadales</taxon>
        <taxon>Sphingomonadaceae</taxon>
        <taxon>Sphingobium</taxon>
    </lineage>
</organism>
<dbReference type="AlphaFoldDB" id="A0A0S3F2Z8"/>
<reference evidence="1 2" key="1">
    <citation type="submission" date="2015-11" db="EMBL/GenBank/DDBJ databases">
        <title>A Two-component Flavoprotein Monooxygenase System MeaXY Responsible for para-Hydroxylation of 2-Methyl-6-ethylaniline and 2,6-Diethylaniline in Sphingobium baderi DE-13.</title>
        <authorList>
            <person name="Cheng M."/>
            <person name="Meng Q."/>
            <person name="Yang Y."/>
            <person name="Chu C."/>
            <person name="Yan X."/>
            <person name="He J."/>
            <person name="Li S."/>
        </authorList>
    </citation>
    <scope>NUCLEOTIDE SEQUENCE [LARGE SCALE GENOMIC DNA]</scope>
    <source>
        <strain evidence="1 2">DE-13</strain>
    </source>
</reference>
<dbReference type="STRING" id="1332080.ATN00_18295"/>
<protein>
    <submittedName>
        <fullName evidence="1">Uncharacterized protein</fullName>
    </submittedName>
</protein>
<dbReference type="EMBL" id="CP013264">
    <property type="protein sequence ID" value="ALR21954.1"/>
    <property type="molecule type" value="Genomic_DNA"/>
</dbReference>
<accession>A0A0S3F2Z8</accession>
<evidence type="ECO:0000313" key="2">
    <source>
        <dbReference type="Proteomes" id="UP000056968"/>
    </source>
</evidence>
<name>A0A0S3F2Z8_9SPHN</name>
<evidence type="ECO:0000313" key="1">
    <source>
        <dbReference type="EMBL" id="ALR21954.1"/>
    </source>
</evidence>
<dbReference type="KEGG" id="sbd:ATN00_18295"/>
<gene>
    <name evidence="1" type="ORF">ATN00_18295</name>
</gene>
<keyword evidence="2" id="KW-1185">Reference proteome</keyword>
<dbReference type="Proteomes" id="UP000056968">
    <property type="component" value="Chromosome"/>
</dbReference>